<dbReference type="UCSC" id="F49C5.5">
    <property type="organism name" value="c. elegans"/>
</dbReference>
<organism evidence="1 2">
    <name type="scientific">Caenorhabditis elegans</name>
    <dbReference type="NCBI Taxonomy" id="6239"/>
    <lineage>
        <taxon>Eukaryota</taxon>
        <taxon>Metazoa</taxon>
        <taxon>Ecdysozoa</taxon>
        <taxon>Nematoda</taxon>
        <taxon>Chromadorea</taxon>
        <taxon>Rhabditida</taxon>
        <taxon>Rhabditina</taxon>
        <taxon>Rhabditomorpha</taxon>
        <taxon>Rhabditoidea</taxon>
        <taxon>Rhabditidae</taxon>
        <taxon>Peloderinae</taxon>
        <taxon>Caenorhabditis</taxon>
    </lineage>
</organism>
<evidence type="ECO:0000313" key="2">
    <source>
        <dbReference type="Proteomes" id="UP000001940"/>
    </source>
</evidence>
<gene>
    <name evidence="1" type="ORF">CELE_F49C5.5</name>
    <name evidence="1 3" type="ORF">F49C5.5</name>
</gene>
<proteinExistence type="predicted"/>
<dbReference type="GeneID" id="186016"/>
<dbReference type="Proteomes" id="UP000001940">
    <property type="component" value="Chromosome II"/>
</dbReference>
<protein>
    <submittedName>
        <fullName evidence="1">Secreted protein</fullName>
    </submittedName>
</protein>
<dbReference type="AlphaFoldDB" id="O17882"/>
<dbReference type="KEGG" id="cel:CELE_F49C5.5"/>
<dbReference type="RefSeq" id="NP_496680.1">
    <property type="nucleotide sequence ID" value="NM_064279.1"/>
</dbReference>
<sequence>MHCVVGVLICVTKYHFGDNFENLHWLSLPHTHSGRADLDRCHLCIRDDLPFLFDISPFRIWFISYPPFCALCYLSNQKFRSYNSDSSKPYCQARILVEKRNQLENMSCSRTGGGGEKGIGDQATFYDLR</sequence>
<dbReference type="AGR" id="WB:WBGene00009868"/>
<keyword evidence="2" id="KW-1185">Reference proteome</keyword>
<dbReference type="WormBase" id="F49C5.5">
    <property type="protein sequence ID" value="CE16082"/>
    <property type="gene ID" value="WBGene00009868"/>
</dbReference>
<accession>O17882</accession>
<name>O17882_CAEEL</name>
<evidence type="ECO:0000313" key="1">
    <source>
        <dbReference type="EMBL" id="CAB04436.1"/>
    </source>
</evidence>
<dbReference type="PIR" id="T22430">
    <property type="entry name" value="T22430"/>
</dbReference>
<dbReference type="InParanoid" id="O17882"/>
<reference evidence="1 2" key="1">
    <citation type="journal article" date="1998" name="Science">
        <title>Genome sequence of the nematode C. elegans: a platform for investigating biology.</title>
        <authorList>
            <consortium name="The C. elegans sequencing consortium"/>
            <person name="Sulson J.E."/>
            <person name="Waterston R."/>
        </authorList>
    </citation>
    <scope>NUCLEOTIDE SEQUENCE [LARGE SCALE GENOMIC DNA]</scope>
    <source>
        <strain evidence="1 2">Bristol N2</strain>
    </source>
</reference>
<dbReference type="CTD" id="186016"/>
<dbReference type="HOGENOM" id="CLU_1950725_0_0_1"/>
<dbReference type="PaxDb" id="6239-F49C5.5"/>
<evidence type="ECO:0000313" key="3">
    <source>
        <dbReference type="WormBase" id="F49C5.5"/>
    </source>
</evidence>
<dbReference type="EMBL" id="BX284602">
    <property type="protein sequence ID" value="CAB04436.1"/>
    <property type="molecule type" value="Genomic_DNA"/>
</dbReference>